<proteinExistence type="predicted"/>
<protein>
    <submittedName>
        <fullName evidence="1">Uncharacterized protein</fullName>
    </submittedName>
</protein>
<gene>
    <name evidence="1" type="ORF">EVAR_57189_1</name>
</gene>
<dbReference type="EMBL" id="BGZK01001516">
    <property type="protein sequence ID" value="GBP81544.1"/>
    <property type="molecule type" value="Genomic_DNA"/>
</dbReference>
<evidence type="ECO:0000313" key="2">
    <source>
        <dbReference type="Proteomes" id="UP000299102"/>
    </source>
</evidence>
<evidence type="ECO:0000313" key="1">
    <source>
        <dbReference type="EMBL" id="GBP81544.1"/>
    </source>
</evidence>
<reference evidence="1 2" key="1">
    <citation type="journal article" date="2019" name="Commun. Biol.">
        <title>The bagworm genome reveals a unique fibroin gene that provides high tensile strength.</title>
        <authorList>
            <person name="Kono N."/>
            <person name="Nakamura H."/>
            <person name="Ohtoshi R."/>
            <person name="Tomita M."/>
            <person name="Numata K."/>
            <person name="Arakawa K."/>
        </authorList>
    </citation>
    <scope>NUCLEOTIDE SEQUENCE [LARGE SCALE GENOMIC DNA]</scope>
</reference>
<organism evidence="1 2">
    <name type="scientific">Eumeta variegata</name>
    <name type="common">Bagworm moth</name>
    <name type="synonym">Eumeta japonica</name>
    <dbReference type="NCBI Taxonomy" id="151549"/>
    <lineage>
        <taxon>Eukaryota</taxon>
        <taxon>Metazoa</taxon>
        <taxon>Ecdysozoa</taxon>
        <taxon>Arthropoda</taxon>
        <taxon>Hexapoda</taxon>
        <taxon>Insecta</taxon>
        <taxon>Pterygota</taxon>
        <taxon>Neoptera</taxon>
        <taxon>Endopterygota</taxon>
        <taxon>Lepidoptera</taxon>
        <taxon>Glossata</taxon>
        <taxon>Ditrysia</taxon>
        <taxon>Tineoidea</taxon>
        <taxon>Psychidae</taxon>
        <taxon>Oiketicinae</taxon>
        <taxon>Eumeta</taxon>
    </lineage>
</organism>
<keyword evidence="2" id="KW-1185">Reference proteome</keyword>
<dbReference type="Proteomes" id="UP000299102">
    <property type="component" value="Unassembled WGS sequence"/>
</dbReference>
<sequence length="194" mass="21793">MTEIGMRLKPAPGLETGTVIGIKNGRKCLREQNRVSLINKSLRPLKNNNSTTTLKRAFKAPAALFHKLSSISQQIDLQRLGAGPRGRRSKVTLESSRAYILSARRTATAFRPRRLIIIWFTSRPRAQPWHGVFFLLSNAKGAEDLYDLSLCQRFKGQMQNATVLRLQAKIEIPYKPKSAIVAAEIRPSQRAEDA</sequence>
<accession>A0A4C1Z3D2</accession>
<dbReference type="AlphaFoldDB" id="A0A4C1Z3D2"/>
<comment type="caution">
    <text evidence="1">The sequence shown here is derived from an EMBL/GenBank/DDBJ whole genome shotgun (WGS) entry which is preliminary data.</text>
</comment>
<name>A0A4C1Z3D2_EUMVA</name>